<feature type="transmembrane region" description="Helical" evidence="8">
    <location>
        <begin position="92"/>
        <end position="111"/>
    </location>
</feature>
<feature type="transmembrane region" description="Helical" evidence="8">
    <location>
        <begin position="448"/>
        <end position="471"/>
    </location>
</feature>
<dbReference type="PANTHER" id="PTHR42810">
    <property type="entry name" value="PURINE PERMEASE C1399.01C-RELATED"/>
    <property type="match status" value="1"/>
</dbReference>
<dbReference type="InterPro" id="IPR006042">
    <property type="entry name" value="Xan_ur_permease"/>
</dbReference>
<feature type="transmembrane region" description="Helical" evidence="8">
    <location>
        <begin position="389"/>
        <end position="411"/>
    </location>
</feature>
<dbReference type="GO" id="GO:0005886">
    <property type="term" value="C:plasma membrane"/>
    <property type="evidence" value="ECO:0007669"/>
    <property type="project" value="UniProtKB-SubCell"/>
</dbReference>
<evidence type="ECO:0000313" key="10">
    <source>
        <dbReference type="EMBL" id="SFF22217.1"/>
    </source>
</evidence>
<evidence type="ECO:0000313" key="12">
    <source>
        <dbReference type="Proteomes" id="UP000236729"/>
    </source>
</evidence>
<evidence type="ECO:0000256" key="8">
    <source>
        <dbReference type="SAM" id="Phobius"/>
    </source>
</evidence>
<feature type="transmembrane region" description="Helical" evidence="8">
    <location>
        <begin position="148"/>
        <end position="169"/>
    </location>
</feature>
<dbReference type="AlphaFoldDB" id="A0A1H5ZPN8"/>
<gene>
    <name evidence="9" type="ORF">SAMN02982929_01922</name>
    <name evidence="10" type="ORF">SAMN05216506_12279</name>
</gene>
<dbReference type="SMR" id="A0A1H5ZPN8"/>
<evidence type="ECO:0000256" key="2">
    <source>
        <dbReference type="ARBA" id="ARBA00008821"/>
    </source>
</evidence>
<comment type="similarity">
    <text evidence="2">Belongs to the nucleobase:cation symporter-2 (NCS2) (TC 2.A.40) family.</text>
</comment>
<dbReference type="PANTHER" id="PTHR42810:SF4">
    <property type="entry name" value="URIC ACID TRANSPORTER UACT"/>
    <property type="match status" value="1"/>
</dbReference>
<name>A0A1H5ZPN8_9PSEU</name>
<feature type="transmembrane region" description="Helical" evidence="8">
    <location>
        <begin position="176"/>
        <end position="200"/>
    </location>
</feature>
<dbReference type="Proteomes" id="UP000199690">
    <property type="component" value="Unassembled WGS sequence"/>
</dbReference>
<dbReference type="GO" id="GO:0042907">
    <property type="term" value="F:xanthine transmembrane transporter activity"/>
    <property type="evidence" value="ECO:0007669"/>
    <property type="project" value="TreeGrafter"/>
</dbReference>
<keyword evidence="7 8" id="KW-0472">Membrane</keyword>
<keyword evidence="11" id="KW-1185">Reference proteome</keyword>
<feature type="transmembrane region" description="Helical" evidence="8">
    <location>
        <begin position="285"/>
        <end position="309"/>
    </location>
</feature>
<evidence type="ECO:0000313" key="11">
    <source>
        <dbReference type="Proteomes" id="UP000199690"/>
    </source>
</evidence>
<organism evidence="9 12">
    <name type="scientific">Saccharopolyspora kobensis</name>
    <dbReference type="NCBI Taxonomy" id="146035"/>
    <lineage>
        <taxon>Bacteria</taxon>
        <taxon>Bacillati</taxon>
        <taxon>Actinomycetota</taxon>
        <taxon>Actinomycetes</taxon>
        <taxon>Pseudonocardiales</taxon>
        <taxon>Pseudonocardiaceae</taxon>
        <taxon>Saccharopolyspora</taxon>
    </lineage>
</organism>
<keyword evidence="4" id="KW-1003">Cell membrane</keyword>
<reference evidence="9" key="2">
    <citation type="submission" date="2016-10" db="EMBL/GenBank/DDBJ databases">
        <authorList>
            <person name="de Groot N.N."/>
        </authorList>
    </citation>
    <scope>NUCLEOTIDE SEQUENCE [LARGE SCALE GENOMIC DNA]</scope>
    <source>
        <strain evidence="9">ATCC 20501</strain>
    </source>
</reference>
<dbReference type="Pfam" id="PF00860">
    <property type="entry name" value="Xan_ur_permease"/>
    <property type="match status" value="1"/>
</dbReference>
<keyword evidence="3" id="KW-0813">Transport</keyword>
<feature type="transmembrane region" description="Helical" evidence="8">
    <location>
        <begin position="62"/>
        <end position="80"/>
    </location>
</feature>
<feature type="transmembrane region" description="Helical" evidence="8">
    <location>
        <begin position="362"/>
        <end position="383"/>
    </location>
</feature>
<evidence type="ECO:0000256" key="4">
    <source>
        <dbReference type="ARBA" id="ARBA00022475"/>
    </source>
</evidence>
<evidence type="ECO:0000256" key="5">
    <source>
        <dbReference type="ARBA" id="ARBA00022692"/>
    </source>
</evidence>
<accession>A0A1H5ZPN8</accession>
<dbReference type="Proteomes" id="UP000236729">
    <property type="component" value="Unassembled WGS sequence"/>
</dbReference>
<evidence type="ECO:0000256" key="7">
    <source>
        <dbReference type="ARBA" id="ARBA00023136"/>
    </source>
</evidence>
<evidence type="ECO:0000256" key="6">
    <source>
        <dbReference type="ARBA" id="ARBA00022989"/>
    </source>
</evidence>
<dbReference type="NCBIfam" id="TIGR00801">
    <property type="entry name" value="ncs2"/>
    <property type="match status" value="1"/>
</dbReference>
<protein>
    <submittedName>
        <fullName evidence="9">Xanthine permease</fullName>
    </submittedName>
</protein>
<dbReference type="InterPro" id="IPR017588">
    <property type="entry name" value="UacT-like"/>
</dbReference>
<dbReference type="NCBIfam" id="NF037981">
    <property type="entry name" value="NCS2_1"/>
    <property type="match status" value="1"/>
</dbReference>
<feature type="transmembrane region" description="Helical" evidence="8">
    <location>
        <begin position="423"/>
        <end position="442"/>
    </location>
</feature>
<proteinExistence type="inferred from homology"/>
<dbReference type="NCBIfam" id="TIGR03173">
    <property type="entry name" value="pbuX"/>
    <property type="match status" value="1"/>
</dbReference>
<evidence type="ECO:0000256" key="3">
    <source>
        <dbReference type="ARBA" id="ARBA00022448"/>
    </source>
</evidence>
<keyword evidence="6 8" id="KW-1133">Transmembrane helix</keyword>
<sequence>MDRSVPPSPRPTLTVRPPSAVDRGIRFKGELGMAINSQGNPTPAACHPVDEKLPAKQLIPAAFQHVGAMYAGVVAPPLIIGPACGLDQRDQIVLISVSLLVAGLATLLQTLGAGRFAGNRLPFVNASSSAGLASLLTVAHSAPEGHRIQTVLGAVLVGGLFCLAVGPFFGRLMRFFPHLVTGVVITLIGVSLMTVPVAWVQGGEGAPDFGSAANLGLALFTLVVIIVLQRVLRGFLKQIALILGMVVGTLAAAPFGMLDTSTFAQTSLFALPMPLQFGPPEFHPAAILAVCIVILVAMTESSAGMLAIGEICDREVEKRVVTRGLRVDGIATTVGSLFGGLPTSAFAQNVGVVSLTGVRSRFVVAFAGGVMALLGLFPMLGGVVSLVPYPVLGGAGLMLFGSIAASGIRTLSRAHLEQGHNMFVVSVSLAVGLIPLAAPTIYQQFPQWFQTVFGTGIVAGAVVAVLLNMIFNSPLRAPAAKPVPQPAAPANGG</sequence>
<evidence type="ECO:0000256" key="1">
    <source>
        <dbReference type="ARBA" id="ARBA00004651"/>
    </source>
</evidence>
<dbReference type="EMBL" id="FOME01000022">
    <property type="protein sequence ID" value="SFF22217.1"/>
    <property type="molecule type" value="Genomic_DNA"/>
</dbReference>
<dbReference type="InterPro" id="IPR006043">
    <property type="entry name" value="NCS2"/>
</dbReference>
<accession>A0A1I2GZN4</accession>
<feature type="transmembrane region" description="Helical" evidence="8">
    <location>
        <begin position="239"/>
        <end position="258"/>
    </location>
</feature>
<keyword evidence="5 8" id="KW-0812">Transmembrane</keyword>
<dbReference type="PROSITE" id="PS01116">
    <property type="entry name" value="XANTH_URACIL_PERMASE"/>
    <property type="match status" value="1"/>
</dbReference>
<evidence type="ECO:0000313" key="9">
    <source>
        <dbReference type="EMBL" id="SEG38162.1"/>
    </source>
</evidence>
<feature type="transmembrane region" description="Helical" evidence="8">
    <location>
        <begin position="212"/>
        <end position="232"/>
    </location>
</feature>
<dbReference type="EMBL" id="FNVB01000003">
    <property type="protein sequence ID" value="SEG38162.1"/>
    <property type="molecule type" value="Genomic_DNA"/>
</dbReference>
<comment type="subcellular location">
    <subcellularLocation>
        <location evidence="1">Cell membrane</location>
        <topology evidence="1">Multi-pass membrane protein</topology>
    </subcellularLocation>
</comment>
<reference evidence="11 12" key="1">
    <citation type="submission" date="2016-10" db="EMBL/GenBank/DDBJ databases">
        <authorList>
            <person name="Varghese N."/>
            <person name="Submissions S."/>
        </authorList>
    </citation>
    <scope>NUCLEOTIDE SEQUENCE [LARGE SCALE GENOMIC DNA]</scope>
    <source>
        <strain evidence="12">ATCC 20501</strain>
        <strain evidence="10 11">CGMCC 4.3529</strain>
    </source>
</reference>